<gene>
    <name evidence="6" type="ORF">PES01_39330</name>
</gene>
<reference evidence="6 7" key="1">
    <citation type="submission" date="2019-07" db="EMBL/GenBank/DDBJ databases">
        <title>Whole genome shotgun sequence of Pseudoalteromonas espejiana NBRC 102222.</title>
        <authorList>
            <person name="Hosoyama A."/>
            <person name="Uohara A."/>
            <person name="Ohji S."/>
            <person name="Ichikawa N."/>
        </authorList>
    </citation>
    <scope>NUCLEOTIDE SEQUENCE [LARGE SCALE GENOMIC DNA]</scope>
    <source>
        <strain evidence="6 7">NBRC 102222</strain>
    </source>
</reference>
<evidence type="ECO:0000256" key="1">
    <source>
        <dbReference type="ARBA" id="ARBA00009437"/>
    </source>
</evidence>
<dbReference type="Gene3D" id="3.40.190.290">
    <property type="match status" value="1"/>
</dbReference>
<dbReference type="Pfam" id="PF03466">
    <property type="entry name" value="LysR_substrate"/>
    <property type="match status" value="1"/>
</dbReference>
<keyword evidence="7" id="KW-1185">Reference proteome</keyword>
<dbReference type="Proteomes" id="UP000321419">
    <property type="component" value="Unassembled WGS sequence"/>
</dbReference>
<dbReference type="RefSeq" id="WP_089349251.1">
    <property type="nucleotide sequence ID" value="NZ_BJUM01000084.1"/>
</dbReference>
<dbReference type="InterPro" id="IPR036390">
    <property type="entry name" value="WH_DNA-bd_sf"/>
</dbReference>
<comment type="caution">
    <text evidence="6">The sequence shown here is derived from an EMBL/GenBank/DDBJ whole genome shotgun (WGS) entry which is preliminary data.</text>
</comment>
<dbReference type="InterPro" id="IPR000847">
    <property type="entry name" value="LysR_HTH_N"/>
</dbReference>
<dbReference type="OrthoDB" id="9786526at2"/>
<dbReference type="Pfam" id="PF00126">
    <property type="entry name" value="HTH_1"/>
    <property type="match status" value="1"/>
</dbReference>
<dbReference type="SUPFAM" id="SSF46785">
    <property type="entry name" value="Winged helix' DNA-binding domain"/>
    <property type="match status" value="1"/>
</dbReference>
<dbReference type="Gene3D" id="1.10.10.10">
    <property type="entry name" value="Winged helix-like DNA-binding domain superfamily/Winged helix DNA-binding domain"/>
    <property type="match status" value="1"/>
</dbReference>
<dbReference type="GO" id="GO:0003700">
    <property type="term" value="F:DNA-binding transcription factor activity"/>
    <property type="evidence" value="ECO:0007669"/>
    <property type="project" value="InterPro"/>
</dbReference>
<dbReference type="GO" id="GO:0003677">
    <property type="term" value="F:DNA binding"/>
    <property type="evidence" value="ECO:0007669"/>
    <property type="project" value="UniProtKB-KW"/>
</dbReference>
<keyword evidence="3" id="KW-0238">DNA-binding</keyword>
<name>A0A510Y1A7_9GAMM</name>
<evidence type="ECO:0000259" key="5">
    <source>
        <dbReference type="PROSITE" id="PS50931"/>
    </source>
</evidence>
<dbReference type="PANTHER" id="PTHR30537:SF5">
    <property type="entry name" value="HTH-TYPE TRANSCRIPTIONAL ACTIVATOR TTDR-RELATED"/>
    <property type="match status" value="1"/>
</dbReference>
<accession>A0A510Y1A7</accession>
<dbReference type="CDD" id="cd08422">
    <property type="entry name" value="PBP2_CrgA_like"/>
    <property type="match status" value="1"/>
</dbReference>
<keyword evidence="2" id="KW-0805">Transcription regulation</keyword>
<evidence type="ECO:0000313" key="6">
    <source>
        <dbReference type="EMBL" id="GEK57088.1"/>
    </source>
</evidence>
<evidence type="ECO:0000256" key="4">
    <source>
        <dbReference type="ARBA" id="ARBA00023163"/>
    </source>
</evidence>
<proteinExistence type="inferred from homology"/>
<sequence>MIDSIEELKIFSTIFELKSIRMAADAHNLTAAAVSKRLIALENRLSAKLFYRTTRTLSPTFTGEKLYNHAQRLLSISDEIEHDLDPTNTLKGKIKITASASFTQSYLLPVISSFLESYPQVNIEIISTDSLVNLTEQGVDLAIRHGPSRDSSLIGQKLSDTKRVLCATPSYLEKKGVPQSPEYLTDHSLLTVGNETNWSFIRESERKTVKLNPSFSSSLGDSVLGMVELDHGIALLSDWHIKERVEKGRLKVILEDWECDPSISINLLYPSRKNQSIIVRNFIDHLKEWIKSNPLSK</sequence>
<dbReference type="InterPro" id="IPR036388">
    <property type="entry name" value="WH-like_DNA-bd_sf"/>
</dbReference>
<dbReference type="EMBL" id="BJUM01000084">
    <property type="protein sequence ID" value="GEK57088.1"/>
    <property type="molecule type" value="Genomic_DNA"/>
</dbReference>
<dbReference type="InterPro" id="IPR058163">
    <property type="entry name" value="LysR-type_TF_proteobact-type"/>
</dbReference>
<dbReference type="SUPFAM" id="SSF53850">
    <property type="entry name" value="Periplasmic binding protein-like II"/>
    <property type="match status" value="1"/>
</dbReference>
<dbReference type="PANTHER" id="PTHR30537">
    <property type="entry name" value="HTH-TYPE TRANSCRIPTIONAL REGULATOR"/>
    <property type="match status" value="1"/>
</dbReference>
<keyword evidence="4" id="KW-0804">Transcription</keyword>
<protein>
    <submittedName>
        <fullName evidence="6">Transcriptional regulator</fullName>
    </submittedName>
</protein>
<feature type="domain" description="HTH lysR-type" evidence="5">
    <location>
        <begin position="3"/>
        <end position="60"/>
    </location>
</feature>
<organism evidence="6 7">
    <name type="scientific">Pseudoalteromonas espejiana</name>
    <dbReference type="NCBI Taxonomy" id="28107"/>
    <lineage>
        <taxon>Bacteria</taxon>
        <taxon>Pseudomonadati</taxon>
        <taxon>Pseudomonadota</taxon>
        <taxon>Gammaproteobacteria</taxon>
        <taxon>Alteromonadales</taxon>
        <taxon>Pseudoalteromonadaceae</taxon>
        <taxon>Pseudoalteromonas</taxon>
    </lineage>
</organism>
<evidence type="ECO:0000313" key="7">
    <source>
        <dbReference type="Proteomes" id="UP000321419"/>
    </source>
</evidence>
<comment type="similarity">
    <text evidence="1">Belongs to the LysR transcriptional regulatory family.</text>
</comment>
<dbReference type="AlphaFoldDB" id="A0A510Y1A7"/>
<dbReference type="InterPro" id="IPR005119">
    <property type="entry name" value="LysR_subst-bd"/>
</dbReference>
<evidence type="ECO:0000256" key="3">
    <source>
        <dbReference type="ARBA" id="ARBA00023125"/>
    </source>
</evidence>
<dbReference type="PROSITE" id="PS50931">
    <property type="entry name" value="HTH_LYSR"/>
    <property type="match status" value="1"/>
</dbReference>
<evidence type="ECO:0000256" key="2">
    <source>
        <dbReference type="ARBA" id="ARBA00023015"/>
    </source>
</evidence>